<dbReference type="RefSeq" id="WP_078078010.1">
    <property type="nucleotide sequence ID" value="NZ_CP018047.1"/>
</dbReference>
<dbReference type="EMBL" id="CP018047">
    <property type="protein sequence ID" value="AQU69367.1"/>
    <property type="molecule type" value="Genomic_DNA"/>
</dbReference>
<dbReference type="AlphaFoldDB" id="A0A1U9QYX5"/>
<keyword evidence="1" id="KW-0472">Membrane</keyword>
<evidence type="ECO:0000256" key="1">
    <source>
        <dbReference type="SAM" id="Phobius"/>
    </source>
</evidence>
<keyword evidence="3" id="KW-1185">Reference proteome</keyword>
<dbReference type="Proteomes" id="UP000189677">
    <property type="component" value="Chromosome"/>
</dbReference>
<evidence type="ECO:0000313" key="3">
    <source>
        <dbReference type="Proteomes" id="UP000189677"/>
    </source>
</evidence>
<protein>
    <submittedName>
        <fullName evidence="2">Uncharacterized protein</fullName>
    </submittedName>
</protein>
<organism evidence="2 3">
    <name type="scientific">Streptomyces niveus</name>
    <name type="common">Streptomyces spheroides</name>
    <dbReference type="NCBI Taxonomy" id="193462"/>
    <lineage>
        <taxon>Bacteria</taxon>
        <taxon>Bacillati</taxon>
        <taxon>Actinomycetota</taxon>
        <taxon>Actinomycetes</taxon>
        <taxon>Kitasatosporales</taxon>
        <taxon>Streptomycetaceae</taxon>
        <taxon>Streptomyces</taxon>
    </lineage>
</organism>
<name>A0A1U9QYX5_STRNV</name>
<reference evidence="2 3" key="1">
    <citation type="submission" date="2016-11" db="EMBL/GenBank/DDBJ databases">
        <title>Complete genome sequence of Streptomyces niveus SCSIO 3406.</title>
        <authorList>
            <person name="Zhu Q."/>
            <person name="Cheng W."/>
            <person name="Song Y."/>
            <person name="Li Q."/>
            <person name="Ju J."/>
        </authorList>
    </citation>
    <scope>NUCLEOTIDE SEQUENCE [LARGE SCALE GENOMIC DNA]</scope>
    <source>
        <strain evidence="2 3">SCSIO 3406</strain>
    </source>
</reference>
<dbReference type="KEGG" id="snw:BBN63_27455"/>
<accession>A0A1U9QYX5</accession>
<keyword evidence="1" id="KW-1133">Transmembrane helix</keyword>
<sequence>MAAPTHTRSHRPSPDTVEIRLPWWAIALPAIAFAALLLLMAGPGQANAAAGDPGVGRVVHQIQQTLAR</sequence>
<gene>
    <name evidence="2" type="ORF">BBN63_27455</name>
</gene>
<evidence type="ECO:0000313" key="2">
    <source>
        <dbReference type="EMBL" id="AQU69367.1"/>
    </source>
</evidence>
<proteinExistence type="predicted"/>
<keyword evidence="1" id="KW-0812">Transmembrane</keyword>
<feature type="transmembrane region" description="Helical" evidence="1">
    <location>
        <begin position="21"/>
        <end position="41"/>
    </location>
</feature>